<proteinExistence type="predicted"/>
<dbReference type="FunFam" id="3.30.559.10:FF:000046">
    <property type="entry name" value="Phenolic glucoside malonyltransferase 1"/>
    <property type="match status" value="1"/>
</dbReference>
<name>A0AAN8SWP7_SOLBU</name>
<dbReference type="GO" id="GO:0016747">
    <property type="term" value="F:acyltransferase activity, transferring groups other than amino-acyl groups"/>
    <property type="evidence" value="ECO:0007669"/>
    <property type="project" value="UniProtKB-ARBA"/>
</dbReference>
<keyword evidence="1" id="KW-0808">Transferase</keyword>
<dbReference type="EMBL" id="JBANQN010000010">
    <property type="protein sequence ID" value="KAK6777243.1"/>
    <property type="molecule type" value="Genomic_DNA"/>
</dbReference>
<keyword evidence="4" id="KW-1185">Reference proteome</keyword>
<reference evidence="3 4" key="1">
    <citation type="submission" date="2024-02" db="EMBL/GenBank/DDBJ databases">
        <title>de novo genome assembly of Solanum bulbocastanum strain 11H21.</title>
        <authorList>
            <person name="Hosaka A.J."/>
        </authorList>
    </citation>
    <scope>NUCLEOTIDE SEQUENCE [LARGE SCALE GENOMIC DNA]</scope>
    <source>
        <tissue evidence="3">Young leaves</tissue>
    </source>
</reference>
<evidence type="ECO:0000256" key="1">
    <source>
        <dbReference type="ARBA" id="ARBA00022679"/>
    </source>
</evidence>
<organism evidence="3 4">
    <name type="scientific">Solanum bulbocastanum</name>
    <name type="common">Wild potato</name>
    <dbReference type="NCBI Taxonomy" id="147425"/>
    <lineage>
        <taxon>Eukaryota</taxon>
        <taxon>Viridiplantae</taxon>
        <taxon>Streptophyta</taxon>
        <taxon>Embryophyta</taxon>
        <taxon>Tracheophyta</taxon>
        <taxon>Spermatophyta</taxon>
        <taxon>Magnoliopsida</taxon>
        <taxon>eudicotyledons</taxon>
        <taxon>Gunneridae</taxon>
        <taxon>Pentapetalae</taxon>
        <taxon>asterids</taxon>
        <taxon>lamiids</taxon>
        <taxon>Solanales</taxon>
        <taxon>Solanaceae</taxon>
        <taxon>Solanoideae</taxon>
        <taxon>Solaneae</taxon>
        <taxon>Solanum</taxon>
    </lineage>
</organism>
<accession>A0AAN8SWP7</accession>
<sequence length="415" mass="46431">MASVIEQCQVAPPPGGAAEVTLPLTYFDYVWLGFHRIRRILFYKLPISKPDFVQNIIPLLKNSLSLTLKHYTPLAGNVACPLDTNGYPELRYVTGDSVSVTFSETDMDFNYLIGDHPRNAKDFYHFVPKLGEPKDAPGVQLAPVLAIQVTLFPNLGVSIGFTNHHVVGDGATIVGFIRAWALLHKFDGHEQFLSNELIPFYDRSVVKDPYGQGMFLWEEMKKKNLDMRDIMTPPEHKVRGDAIGEEMIIDNSVMESFGCAGDFRARFNPPLPQSYFGNCIVGCVARSIRHVDLIGKEGFEIAVELIGEVIQKKMKDEEWVLNGDWLKVFDNVDLIRFLSIAGSPKHDLYAADFGWGKAAKFEFISLDNEDGGITMSLSKSKDFDGDLEIGLSLSKTRMNAFAAIFTDGLNFLYQV</sequence>
<dbReference type="PANTHER" id="PTHR31625">
    <property type="match status" value="1"/>
</dbReference>
<keyword evidence="2" id="KW-0012">Acyltransferase</keyword>
<dbReference type="InterPro" id="IPR023213">
    <property type="entry name" value="CAT-like_dom_sf"/>
</dbReference>
<dbReference type="Gene3D" id="3.30.559.10">
    <property type="entry name" value="Chloramphenicol acetyltransferase-like domain"/>
    <property type="match status" value="2"/>
</dbReference>
<dbReference type="Proteomes" id="UP001371456">
    <property type="component" value="Unassembled WGS sequence"/>
</dbReference>
<evidence type="ECO:0000313" key="4">
    <source>
        <dbReference type="Proteomes" id="UP001371456"/>
    </source>
</evidence>
<evidence type="ECO:0000313" key="3">
    <source>
        <dbReference type="EMBL" id="KAK6777243.1"/>
    </source>
</evidence>
<comment type="caution">
    <text evidence="3">The sequence shown here is derived from an EMBL/GenBank/DDBJ whole genome shotgun (WGS) entry which is preliminary data.</text>
</comment>
<dbReference type="InterPro" id="IPR051504">
    <property type="entry name" value="Plant_metabolite_acyltrans"/>
</dbReference>
<dbReference type="Pfam" id="PF02458">
    <property type="entry name" value="Transferase"/>
    <property type="match status" value="2"/>
</dbReference>
<dbReference type="AlphaFoldDB" id="A0AAN8SWP7"/>
<evidence type="ECO:0000256" key="2">
    <source>
        <dbReference type="ARBA" id="ARBA00023315"/>
    </source>
</evidence>
<gene>
    <name evidence="3" type="ORF">RDI58_023960</name>
</gene>
<protein>
    <submittedName>
        <fullName evidence="3">Uncharacterized protein</fullName>
    </submittedName>
</protein>